<accession>A0A3N4M176</accession>
<dbReference type="GO" id="GO:0016491">
    <property type="term" value="F:oxidoreductase activity"/>
    <property type="evidence" value="ECO:0007669"/>
    <property type="project" value="InterPro"/>
</dbReference>
<dbReference type="PANTHER" id="PTHR45033:SF3">
    <property type="entry name" value="DEHYDROGENASE, PUTATIVE (AFU_ORTHOLOGUE AFUA_2G13270)-RELATED"/>
    <property type="match status" value="1"/>
</dbReference>
<dbReference type="InterPro" id="IPR013154">
    <property type="entry name" value="ADH-like_N"/>
</dbReference>
<dbReference type="Proteomes" id="UP000267821">
    <property type="component" value="Unassembled WGS sequence"/>
</dbReference>
<organism evidence="2 3">
    <name type="scientific">Terfezia boudieri ATCC MYA-4762</name>
    <dbReference type="NCBI Taxonomy" id="1051890"/>
    <lineage>
        <taxon>Eukaryota</taxon>
        <taxon>Fungi</taxon>
        <taxon>Dikarya</taxon>
        <taxon>Ascomycota</taxon>
        <taxon>Pezizomycotina</taxon>
        <taxon>Pezizomycetes</taxon>
        <taxon>Pezizales</taxon>
        <taxon>Pezizaceae</taxon>
        <taxon>Terfezia</taxon>
    </lineage>
</organism>
<protein>
    <submittedName>
        <fullName evidence="2">NAD(P)-binding protein</fullName>
    </submittedName>
</protein>
<dbReference type="InterPro" id="IPR013149">
    <property type="entry name" value="ADH-like_C"/>
</dbReference>
<dbReference type="SUPFAM" id="SSF50129">
    <property type="entry name" value="GroES-like"/>
    <property type="match status" value="1"/>
</dbReference>
<dbReference type="Gene3D" id="3.40.50.720">
    <property type="entry name" value="NAD(P)-binding Rossmann-like Domain"/>
    <property type="match status" value="1"/>
</dbReference>
<dbReference type="InterPro" id="IPR052711">
    <property type="entry name" value="Zinc_ADH-like"/>
</dbReference>
<dbReference type="InterPro" id="IPR020843">
    <property type="entry name" value="ER"/>
</dbReference>
<dbReference type="AlphaFoldDB" id="A0A3N4M176"/>
<dbReference type="Gene3D" id="3.90.180.10">
    <property type="entry name" value="Medium-chain alcohol dehydrogenases, catalytic domain"/>
    <property type="match status" value="1"/>
</dbReference>
<dbReference type="SMART" id="SM00829">
    <property type="entry name" value="PKS_ER"/>
    <property type="match status" value="1"/>
</dbReference>
<dbReference type="PANTHER" id="PTHR45033">
    <property type="match status" value="1"/>
</dbReference>
<dbReference type="InterPro" id="IPR036291">
    <property type="entry name" value="NAD(P)-bd_dom_sf"/>
</dbReference>
<dbReference type="Pfam" id="PF00107">
    <property type="entry name" value="ADH_zinc_N"/>
    <property type="match status" value="1"/>
</dbReference>
<dbReference type="OrthoDB" id="449487at2759"/>
<name>A0A3N4M176_9PEZI</name>
<evidence type="ECO:0000313" key="3">
    <source>
        <dbReference type="Proteomes" id="UP000267821"/>
    </source>
</evidence>
<dbReference type="STRING" id="1051890.A0A3N4M176"/>
<dbReference type="InterPro" id="IPR011032">
    <property type="entry name" value="GroES-like_sf"/>
</dbReference>
<dbReference type="InParanoid" id="A0A3N4M176"/>
<gene>
    <name evidence="2" type="ORF">L211DRAFT_776497</name>
</gene>
<feature type="domain" description="Enoyl reductase (ER)" evidence="1">
    <location>
        <begin position="11"/>
        <end position="346"/>
    </location>
</feature>
<reference evidence="2 3" key="1">
    <citation type="journal article" date="2018" name="Nat. Ecol. Evol.">
        <title>Pezizomycetes genomes reveal the molecular basis of ectomycorrhizal truffle lifestyle.</title>
        <authorList>
            <person name="Murat C."/>
            <person name="Payen T."/>
            <person name="Noel B."/>
            <person name="Kuo A."/>
            <person name="Morin E."/>
            <person name="Chen J."/>
            <person name="Kohler A."/>
            <person name="Krizsan K."/>
            <person name="Balestrini R."/>
            <person name="Da Silva C."/>
            <person name="Montanini B."/>
            <person name="Hainaut M."/>
            <person name="Levati E."/>
            <person name="Barry K.W."/>
            <person name="Belfiori B."/>
            <person name="Cichocki N."/>
            <person name="Clum A."/>
            <person name="Dockter R.B."/>
            <person name="Fauchery L."/>
            <person name="Guy J."/>
            <person name="Iotti M."/>
            <person name="Le Tacon F."/>
            <person name="Lindquist E.A."/>
            <person name="Lipzen A."/>
            <person name="Malagnac F."/>
            <person name="Mello A."/>
            <person name="Molinier V."/>
            <person name="Miyauchi S."/>
            <person name="Poulain J."/>
            <person name="Riccioni C."/>
            <person name="Rubini A."/>
            <person name="Sitrit Y."/>
            <person name="Splivallo R."/>
            <person name="Traeger S."/>
            <person name="Wang M."/>
            <person name="Zifcakova L."/>
            <person name="Wipf D."/>
            <person name="Zambonelli A."/>
            <person name="Paolocci F."/>
            <person name="Nowrousian M."/>
            <person name="Ottonello S."/>
            <person name="Baldrian P."/>
            <person name="Spatafora J.W."/>
            <person name="Henrissat B."/>
            <person name="Nagy L.G."/>
            <person name="Aury J.M."/>
            <person name="Wincker P."/>
            <person name="Grigoriev I.V."/>
            <person name="Bonfante P."/>
            <person name="Martin F.M."/>
        </authorList>
    </citation>
    <scope>NUCLEOTIDE SEQUENCE [LARGE SCALE GENOMIC DNA]</scope>
    <source>
        <strain evidence="2 3">ATCC MYA-4762</strain>
    </source>
</reference>
<dbReference type="FunFam" id="3.40.50.720:FF:000481">
    <property type="entry name" value="Alcohol dehydrogenase, variant"/>
    <property type="match status" value="1"/>
</dbReference>
<evidence type="ECO:0000313" key="2">
    <source>
        <dbReference type="EMBL" id="RPB28923.1"/>
    </source>
</evidence>
<sequence length="357" mass="38031">MKAVVLEKTEGTPGQVYYPLKATDLPIPTPAPTEVVIKILAAALNHKDLFCRQHLYPGVDFDIPLFGDGVGIVVAAGTPTLERQWKGKKVVLVPGRGWTSDPNGPETGNYATLGGTRFLPNEGTLQEYVAYPAEDIEDAPLHLTNTEAAALPLCGLTAYRATITKGHVTAGQNVLVTGIGGGVALNAMQFAAARGATVFVTSSSEEKLSKAKELGASAGVNYKVSDWEKQLAKLLPKSRPYLDAVIDGAGGEIVNKTSGLLKHGGIIVSYGMTLGPQAPFTIKALLKNIEMRGSTMGSRKEFADMVDLVRNKQIHPVISHVVNGLNNVDELFEIMKRGENFGKLVVTVSDEGDQAKL</sequence>
<dbReference type="Pfam" id="PF08240">
    <property type="entry name" value="ADH_N"/>
    <property type="match status" value="1"/>
</dbReference>
<dbReference type="EMBL" id="ML121528">
    <property type="protein sequence ID" value="RPB28923.1"/>
    <property type="molecule type" value="Genomic_DNA"/>
</dbReference>
<keyword evidence="3" id="KW-1185">Reference proteome</keyword>
<evidence type="ECO:0000259" key="1">
    <source>
        <dbReference type="SMART" id="SM00829"/>
    </source>
</evidence>
<dbReference type="SUPFAM" id="SSF51735">
    <property type="entry name" value="NAD(P)-binding Rossmann-fold domains"/>
    <property type="match status" value="1"/>
</dbReference>
<proteinExistence type="predicted"/>